<dbReference type="SMART" id="SM00388">
    <property type="entry name" value="HisKA"/>
    <property type="match status" value="1"/>
</dbReference>
<dbReference type="RefSeq" id="WP_169625357.1">
    <property type="nucleotide sequence ID" value="NZ_JABBNT010000003.1"/>
</dbReference>
<keyword evidence="9" id="KW-0902">Two-component regulatory system</keyword>
<organism evidence="15 16">
    <name type="scientific">Pacificispira spongiicola</name>
    <dbReference type="NCBI Taxonomy" id="2729598"/>
    <lineage>
        <taxon>Bacteria</taxon>
        <taxon>Pseudomonadati</taxon>
        <taxon>Pseudomonadota</taxon>
        <taxon>Alphaproteobacteria</taxon>
        <taxon>Rhodospirillales</taxon>
        <taxon>Rhodospirillaceae</taxon>
        <taxon>Pacificispira</taxon>
    </lineage>
</organism>
<dbReference type="SUPFAM" id="SSF47384">
    <property type="entry name" value="Homodimeric domain of signal transducing histidine kinase"/>
    <property type="match status" value="1"/>
</dbReference>
<feature type="transmembrane region" description="Helical" evidence="11">
    <location>
        <begin position="100"/>
        <end position="119"/>
    </location>
</feature>
<dbReference type="SUPFAM" id="SSF55785">
    <property type="entry name" value="PYP-like sensor domain (PAS domain)"/>
    <property type="match status" value="1"/>
</dbReference>
<dbReference type="CDD" id="cd00082">
    <property type="entry name" value="HisKA"/>
    <property type="match status" value="1"/>
</dbReference>
<name>A0A7Y0HGI6_9PROT</name>
<feature type="transmembrane region" description="Helical" evidence="11">
    <location>
        <begin position="156"/>
        <end position="178"/>
    </location>
</feature>
<dbReference type="InterPro" id="IPR000014">
    <property type="entry name" value="PAS"/>
</dbReference>
<comment type="catalytic activity">
    <reaction evidence="1">
        <text>ATP + protein L-histidine = ADP + protein N-phospho-L-histidine.</text>
        <dbReference type="EC" id="2.7.13.3"/>
    </reaction>
</comment>
<dbReference type="FunFam" id="1.10.287.130:FF:000038">
    <property type="entry name" value="Sensory transduction histidine kinase"/>
    <property type="match status" value="1"/>
</dbReference>
<dbReference type="Pfam" id="PF00512">
    <property type="entry name" value="HisKA"/>
    <property type="match status" value="1"/>
</dbReference>
<sequence>MADTGIEFLATVPPVVAAWTGAIAIGYLILLPGALAAIRYWAAGFVLLGAAMVLRDVSGSGGVANFLHVLAYSGQAAALVVLGVGLFLHLGLSVPRRVALTAAAVIVTPPVLVVIFPQYPHLVDILAHLACAGIALALSGFCVYKRIRHAGLGLRFMGVSFLITGIEPLLIGLGTLSAARHSTLQIGILTAAVVSLAVGFSIVALRGQQIRVQDTEERLRQTESRYALALRGASDGVWDWDVPANRVLLTQRLKEICKMKGPSQIVRSEDIYDFVHPDDRDEYRQAFDAVRDGRTDMVQIEFRLSASETDPDRDRTWVLNRGVAVRDSQGAMIRMAGTVTDVTSRKLFELELIKAKEEAELASRAKTEFLAHMSHELRTPLNAIIGYSDIIQQEVFGPVGNRQYADYSATINMAGRHLLQIIADIIDMSKVESGQVQLDESICEIPELVESCWKIISGRASEGEIALSRSLQNDLPRLRGDAIRIKQILINLLSNSIKFTPEGGRVDLTVICNKAGEVVFTVTDTGIGIAEHDIPKVLSRFGRVGSPYIRSKDGMGLGLSLVQMFTELHGGRFDLQSQPGTGTTISIAFPADRSIRQNDPPSDATSI</sequence>
<dbReference type="Pfam" id="PF08447">
    <property type="entry name" value="PAS_3"/>
    <property type="match status" value="1"/>
</dbReference>
<keyword evidence="16" id="KW-1185">Reference proteome</keyword>
<comment type="subcellular location">
    <subcellularLocation>
        <location evidence="2">Membrane</location>
    </subcellularLocation>
</comment>
<keyword evidence="5" id="KW-0808">Transferase</keyword>
<dbReference type="Gene3D" id="1.10.287.130">
    <property type="match status" value="1"/>
</dbReference>
<keyword evidence="4" id="KW-0597">Phosphoprotein</keyword>
<keyword evidence="6" id="KW-0547">Nucleotide-binding</keyword>
<feature type="domain" description="PAC" evidence="14">
    <location>
        <begin position="298"/>
        <end position="354"/>
    </location>
</feature>
<dbReference type="GO" id="GO:0005524">
    <property type="term" value="F:ATP binding"/>
    <property type="evidence" value="ECO:0007669"/>
    <property type="project" value="UniProtKB-KW"/>
</dbReference>
<dbReference type="GO" id="GO:0000155">
    <property type="term" value="F:phosphorelay sensor kinase activity"/>
    <property type="evidence" value="ECO:0007669"/>
    <property type="project" value="InterPro"/>
</dbReference>
<feature type="transmembrane region" description="Helical" evidence="11">
    <location>
        <begin position="125"/>
        <end position="144"/>
    </location>
</feature>
<dbReference type="Gene3D" id="3.30.450.20">
    <property type="entry name" value="PAS domain"/>
    <property type="match status" value="1"/>
</dbReference>
<dbReference type="InterPro" id="IPR035965">
    <property type="entry name" value="PAS-like_dom_sf"/>
</dbReference>
<evidence type="ECO:0000259" key="14">
    <source>
        <dbReference type="PROSITE" id="PS50113"/>
    </source>
</evidence>
<dbReference type="CDD" id="cd00130">
    <property type="entry name" value="PAS"/>
    <property type="match status" value="1"/>
</dbReference>
<feature type="transmembrane region" description="Helical" evidence="11">
    <location>
        <begin position="184"/>
        <end position="205"/>
    </location>
</feature>
<dbReference type="PROSITE" id="PS50113">
    <property type="entry name" value="PAC"/>
    <property type="match status" value="1"/>
</dbReference>
<feature type="domain" description="Histidine kinase" evidence="12">
    <location>
        <begin position="372"/>
        <end position="593"/>
    </location>
</feature>
<evidence type="ECO:0000256" key="4">
    <source>
        <dbReference type="ARBA" id="ARBA00022553"/>
    </source>
</evidence>
<evidence type="ECO:0000313" key="15">
    <source>
        <dbReference type="EMBL" id="NMM44977.1"/>
    </source>
</evidence>
<protein>
    <recommendedName>
        <fullName evidence="3">histidine kinase</fullName>
        <ecNumber evidence="3">2.7.13.3</ecNumber>
    </recommendedName>
</protein>
<dbReference type="Pfam" id="PF02518">
    <property type="entry name" value="HATPase_c"/>
    <property type="match status" value="1"/>
</dbReference>
<gene>
    <name evidence="15" type="ORF">HH303_10845</name>
</gene>
<keyword evidence="11" id="KW-1133">Transmembrane helix</keyword>
<dbReference type="AlphaFoldDB" id="A0A7Y0HGI6"/>
<dbReference type="InterPro" id="IPR036890">
    <property type="entry name" value="HATPase_C_sf"/>
</dbReference>
<evidence type="ECO:0000256" key="5">
    <source>
        <dbReference type="ARBA" id="ARBA00022679"/>
    </source>
</evidence>
<evidence type="ECO:0000256" key="6">
    <source>
        <dbReference type="ARBA" id="ARBA00022741"/>
    </source>
</evidence>
<feature type="transmembrane region" description="Helical" evidence="11">
    <location>
        <begin position="37"/>
        <end position="54"/>
    </location>
</feature>
<dbReference type="InterPro" id="IPR005467">
    <property type="entry name" value="His_kinase_dom"/>
</dbReference>
<keyword evidence="11" id="KW-0812">Transmembrane</keyword>
<dbReference type="PRINTS" id="PR00344">
    <property type="entry name" value="BCTRLSENSOR"/>
</dbReference>
<evidence type="ECO:0000313" key="16">
    <source>
        <dbReference type="Proteomes" id="UP000539372"/>
    </source>
</evidence>
<dbReference type="InterPro" id="IPR000700">
    <property type="entry name" value="PAS-assoc_C"/>
</dbReference>
<evidence type="ECO:0000256" key="9">
    <source>
        <dbReference type="ARBA" id="ARBA00023012"/>
    </source>
</evidence>
<evidence type="ECO:0000256" key="2">
    <source>
        <dbReference type="ARBA" id="ARBA00004370"/>
    </source>
</evidence>
<proteinExistence type="predicted"/>
<dbReference type="EMBL" id="JABBNT010000003">
    <property type="protein sequence ID" value="NMM44977.1"/>
    <property type="molecule type" value="Genomic_DNA"/>
</dbReference>
<dbReference type="GO" id="GO:0016020">
    <property type="term" value="C:membrane"/>
    <property type="evidence" value="ECO:0007669"/>
    <property type="project" value="UniProtKB-SubCell"/>
</dbReference>
<keyword evidence="8" id="KW-0067">ATP-binding</keyword>
<dbReference type="SUPFAM" id="SSF55874">
    <property type="entry name" value="ATPase domain of HSP90 chaperone/DNA topoisomerase II/histidine kinase"/>
    <property type="match status" value="1"/>
</dbReference>
<dbReference type="PROSITE" id="PS50109">
    <property type="entry name" value="HIS_KIN"/>
    <property type="match status" value="1"/>
</dbReference>
<evidence type="ECO:0000256" key="10">
    <source>
        <dbReference type="ARBA" id="ARBA00023136"/>
    </source>
</evidence>
<feature type="domain" description="PAS" evidence="13">
    <location>
        <begin position="222"/>
        <end position="294"/>
    </location>
</feature>
<dbReference type="InterPro" id="IPR036097">
    <property type="entry name" value="HisK_dim/P_sf"/>
</dbReference>
<dbReference type="PROSITE" id="PS50112">
    <property type="entry name" value="PAS"/>
    <property type="match status" value="1"/>
</dbReference>
<dbReference type="InterPro" id="IPR003661">
    <property type="entry name" value="HisK_dim/P_dom"/>
</dbReference>
<comment type="caution">
    <text evidence="15">The sequence shown here is derived from an EMBL/GenBank/DDBJ whole genome shotgun (WGS) entry which is preliminary data.</text>
</comment>
<accession>A0A7Y0HGI6</accession>
<evidence type="ECO:0000259" key="13">
    <source>
        <dbReference type="PROSITE" id="PS50112"/>
    </source>
</evidence>
<dbReference type="InterPro" id="IPR003594">
    <property type="entry name" value="HATPase_dom"/>
</dbReference>
<evidence type="ECO:0000256" key="7">
    <source>
        <dbReference type="ARBA" id="ARBA00022777"/>
    </source>
</evidence>
<feature type="transmembrane region" description="Helical" evidence="11">
    <location>
        <begin position="12"/>
        <end position="30"/>
    </location>
</feature>
<keyword evidence="10 11" id="KW-0472">Membrane</keyword>
<keyword evidence="7" id="KW-0418">Kinase</keyword>
<dbReference type="Proteomes" id="UP000539372">
    <property type="component" value="Unassembled WGS sequence"/>
</dbReference>
<evidence type="ECO:0000256" key="11">
    <source>
        <dbReference type="SAM" id="Phobius"/>
    </source>
</evidence>
<evidence type="ECO:0000256" key="3">
    <source>
        <dbReference type="ARBA" id="ARBA00012438"/>
    </source>
</evidence>
<evidence type="ECO:0000256" key="8">
    <source>
        <dbReference type="ARBA" id="ARBA00022840"/>
    </source>
</evidence>
<evidence type="ECO:0000256" key="1">
    <source>
        <dbReference type="ARBA" id="ARBA00000085"/>
    </source>
</evidence>
<reference evidence="15 16" key="1">
    <citation type="submission" date="2020-04" db="EMBL/GenBank/DDBJ databases">
        <title>Rhodospirillaceae bacterium KN72 isolated from deep sea.</title>
        <authorList>
            <person name="Zhang D.-C."/>
        </authorList>
    </citation>
    <scope>NUCLEOTIDE SEQUENCE [LARGE SCALE GENOMIC DNA]</scope>
    <source>
        <strain evidence="15 16">KN72</strain>
    </source>
</reference>
<feature type="transmembrane region" description="Helical" evidence="11">
    <location>
        <begin position="66"/>
        <end position="88"/>
    </location>
</feature>
<dbReference type="Gene3D" id="3.30.565.10">
    <property type="entry name" value="Histidine kinase-like ATPase, C-terminal domain"/>
    <property type="match status" value="1"/>
</dbReference>
<dbReference type="PANTHER" id="PTHR43711">
    <property type="entry name" value="TWO-COMPONENT HISTIDINE KINASE"/>
    <property type="match status" value="1"/>
</dbReference>
<dbReference type="SMART" id="SM00387">
    <property type="entry name" value="HATPase_c"/>
    <property type="match status" value="1"/>
</dbReference>
<dbReference type="EC" id="2.7.13.3" evidence="3"/>
<dbReference type="InterPro" id="IPR013655">
    <property type="entry name" value="PAS_fold_3"/>
</dbReference>
<dbReference type="PANTHER" id="PTHR43711:SF31">
    <property type="entry name" value="HISTIDINE KINASE"/>
    <property type="match status" value="1"/>
</dbReference>
<dbReference type="InterPro" id="IPR050736">
    <property type="entry name" value="Sensor_HK_Regulatory"/>
</dbReference>
<evidence type="ECO:0000259" key="12">
    <source>
        <dbReference type="PROSITE" id="PS50109"/>
    </source>
</evidence>
<dbReference type="InterPro" id="IPR004358">
    <property type="entry name" value="Sig_transdc_His_kin-like_C"/>
</dbReference>